<dbReference type="AlphaFoldDB" id="A0A8B6HLD1"/>
<dbReference type="Gene3D" id="1.10.533.10">
    <property type="entry name" value="Death Domain, Fas"/>
    <property type="match status" value="1"/>
</dbReference>
<name>A0A8B6HLD1_MYTGA</name>
<gene>
    <name evidence="2" type="ORF">MGAL_10B031329</name>
</gene>
<evidence type="ECO:0000259" key="1">
    <source>
        <dbReference type="Pfam" id="PF00619"/>
    </source>
</evidence>
<proteinExistence type="predicted"/>
<dbReference type="InterPro" id="IPR011029">
    <property type="entry name" value="DEATH-like_dom_sf"/>
</dbReference>
<dbReference type="Pfam" id="PF00619">
    <property type="entry name" value="CARD"/>
    <property type="match status" value="1"/>
</dbReference>
<dbReference type="OrthoDB" id="6079044at2759"/>
<dbReference type="SUPFAM" id="SSF47986">
    <property type="entry name" value="DEATH domain"/>
    <property type="match status" value="1"/>
</dbReference>
<organism evidence="2 3">
    <name type="scientific">Mytilus galloprovincialis</name>
    <name type="common">Mediterranean mussel</name>
    <dbReference type="NCBI Taxonomy" id="29158"/>
    <lineage>
        <taxon>Eukaryota</taxon>
        <taxon>Metazoa</taxon>
        <taxon>Spiralia</taxon>
        <taxon>Lophotrochozoa</taxon>
        <taxon>Mollusca</taxon>
        <taxon>Bivalvia</taxon>
        <taxon>Autobranchia</taxon>
        <taxon>Pteriomorphia</taxon>
        <taxon>Mytilida</taxon>
        <taxon>Mytiloidea</taxon>
        <taxon>Mytilidae</taxon>
        <taxon>Mytilinae</taxon>
        <taxon>Mytilus</taxon>
    </lineage>
</organism>
<feature type="domain" description="CARD" evidence="1">
    <location>
        <begin position="12"/>
        <end position="89"/>
    </location>
</feature>
<reference evidence="2" key="1">
    <citation type="submission" date="2018-11" db="EMBL/GenBank/DDBJ databases">
        <authorList>
            <person name="Alioto T."/>
            <person name="Alioto T."/>
        </authorList>
    </citation>
    <scope>NUCLEOTIDE SEQUENCE</scope>
</reference>
<dbReference type="EMBL" id="UYJE01010208">
    <property type="protein sequence ID" value="VDI80871.1"/>
    <property type="molecule type" value="Genomic_DNA"/>
</dbReference>
<dbReference type="Proteomes" id="UP000596742">
    <property type="component" value="Unassembled WGS sequence"/>
</dbReference>
<evidence type="ECO:0000313" key="2">
    <source>
        <dbReference type="EMBL" id="VDI80871.1"/>
    </source>
</evidence>
<accession>A0A8B6HLD1</accession>
<evidence type="ECO:0000313" key="3">
    <source>
        <dbReference type="Proteomes" id="UP000596742"/>
    </source>
</evidence>
<dbReference type="GO" id="GO:0042981">
    <property type="term" value="P:regulation of apoptotic process"/>
    <property type="evidence" value="ECO:0007669"/>
    <property type="project" value="InterPro"/>
</dbReference>
<sequence length="278" mass="32824">MMDEFERKSLYNCRHEFYDNVDGDKFVQKLHNHGVLSESQRQKIYRCKSNREKMANVLQTVSFGNQDCYQNIVSIMKEEYPMIANKMELELLKERISNSRDVNESLIEIINEQLLPIVYGKGKSNEEDFSSKRPHSSVSRLSELIRQLQLRCLRILNVKPSEARNTALPVLINRKIKEQQEVVRQLKEEINEIKSPKKKNQSLHEELDEINLAEKIYQLRKELQDQHERVRLLQLSVHSKESTVLDLKTENAIIQNEIQELRKQRPLGKLQVNLLFDD</sequence>
<dbReference type="InterPro" id="IPR001315">
    <property type="entry name" value="CARD"/>
</dbReference>
<comment type="caution">
    <text evidence="2">The sequence shown here is derived from an EMBL/GenBank/DDBJ whole genome shotgun (WGS) entry which is preliminary data.</text>
</comment>
<keyword evidence="3" id="KW-1185">Reference proteome</keyword>
<protein>
    <recommendedName>
        <fullName evidence="1">CARD domain-containing protein</fullName>
    </recommendedName>
</protein>